<dbReference type="Pfam" id="PF14100">
    <property type="entry name" value="DUF6807"/>
    <property type="match status" value="1"/>
</dbReference>
<dbReference type="GO" id="GO:0004497">
    <property type="term" value="F:monooxygenase activity"/>
    <property type="evidence" value="ECO:0007669"/>
    <property type="project" value="UniProtKB-KW"/>
</dbReference>
<sequence>MSTTAPSPVDVALHLDDSTPGRLVVRAGSVDLATYVHDCATDPAVDPLESPKPYLHPLRTLTGAPVSGFRPHDHRWHKGVQFTASEVSGQNFWGGPTYVHGRGYVQLGNVGTMRHDGFARTDAGEVAVGTTENLTWVTSAGEEWVSESRELRFGGVDPVRGLWVLDVATELRNVRGRDLEFGSPTTLGRPAAGYTGLFWRGPRAWTGGTVLTADTGTDADTGTEPMGSASAWLAYSGQHDEVDGGGTLLFLAGTSSADVPLRWFVRSDPFPAVAPSFAFSEEVVLPAGEVLRLRHRIVVGDRAWDRAETEAVAAEHAL</sequence>
<comment type="caution">
    <text evidence="1">The sequence shown here is derived from an EMBL/GenBank/DDBJ whole genome shotgun (WGS) entry which is preliminary data.</text>
</comment>
<accession>A0A2S6ICZ7</accession>
<gene>
    <name evidence="1" type="ORF">CLV92_11742</name>
</gene>
<keyword evidence="1" id="KW-0560">Oxidoreductase</keyword>
<evidence type="ECO:0000313" key="1">
    <source>
        <dbReference type="EMBL" id="PPK92079.1"/>
    </source>
</evidence>
<organism evidence="1 2">
    <name type="scientific">Kineococcus xinjiangensis</name>
    <dbReference type="NCBI Taxonomy" id="512762"/>
    <lineage>
        <taxon>Bacteria</taxon>
        <taxon>Bacillati</taxon>
        <taxon>Actinomycetota</taxon>
        <taxon>Actinomycetes</taxon>
        <taxon>Kineosporiales</taxon>
        <taxon>Kineosporiaceae</taxon>
        <taxon>Kineococcus</taxon>
    </lineage>
</organism>
<evidence type="ECO:0000313" key="2">
    <source>
        <dbReference type="Proteomes" id="UP000239485"/>
    </source>
</evidence>
<dbReference type="EMBL" id="PTJD01000017">
    <property type="protein sequence ID" value="PPK92079.1"/>
    <property type="molecule type" value="Genomic_DNA"/>
</dbReference>
<dbReference type="InterPro" id="IPR029475">
    <property type="entry name" value="DUF6807"/>
</dbReference>
<keyword evidence="1" id="KW-0503">Monooxygenase</keyword>
<proteinExistence type="predicted"/>
<dbReference type="AlphaFoldDB" id="A0A2S6ICZ7"/>
<protein>
    <submittedName>
        <fullName evidence="1">Methane monooxygenase PmoA-like</fullName>
    </submittedName>
</protein>
<name>A0A2S6ICZ7_9ACTN</name>
<dbReference type="Proteomes" id="UP000239485">
    <property type="component" value="Unassembled WGS sequence"/>
</dbReference>
<reference evidence="1 2" key="1">
    <citation type="submission" date="2018-02" db="EMBL/GenBank/DDBJ databases">
        <title>Genomic Encyclopedia of Archaeal and Bacterial Type Strains, Phase II (KMG-II): from individual species to whole genera.</title>
        <authorList>
            <person name="Goeker M."/>
        </authorList>
    </citation>
    <scope>NUCLEOTIDE SEQUENCE [LARGE SCALE GENOMIC DNA]</scope>
    <source>
        <strain evidence="1 2">DSM 22857</strain>
    </source>
</reference>
<keyword evidence="2" id="KW-1185">Reference proteome</keyword>